<organism evidence="5 6">
    <name type="scientific">Scheffersomyces spartinae</name>
    <dbReference type="NCBI Taxonomy" id="45513"/>
    <lineage>
        <taxon>Eukaryota</taxon>
        <taxon>Fungi</taxon>
        <taxon>Dikarya</taxon>
        <taxon>Ascomycota</taxon>
        <taxon>Saccharomycotina</taxon>
        <taxon>Pichiomycetes</taxon>
        <taxon>Debaryomycetaceae</taxon>
        <taxon>Scheffersomyces</taxon>
    </lineage>
</organism>
<evidence type="ECO:0000259" key="4">
    <source>
        <dbReference type="PROSITE" id="PS50800"/>
    </source>
</evidence>
<dbReference type="RefSeq" id="XP_043049134.1">
    <property type="nucleotide sequence ID" value="XM_043191491.1"/>
</dbReference>
<dbReference type="Gene3D" id="1.10.720.30">
    <property type="entry name" value="SAP domain"/>
    <property type="match status" value="1"/>
</dbReference>
<feature type="compositionally biased region" description="Basic residues" evidence="3">
    <location>
        <begin position="178"/>
        <end position="197"/>
    </location>
</feature>
<dbReference type="InterPro" id="IPR052240">
    <property type="entry name" value="SAP_domain_ribonucleoprotein"/>
</dbReference>
<sequence length="207" mass="22352">MTDYSKETVVQLKALLKAKGLSVDGKKAELIQRLIDSEAAAGNGEVVEQQPEASEAAAAPAEEPVEAQQEQQVDATDPTAPAPIPEATNGNVDQAAGEVSETPIEQEQAPKEVSPEERKQLAVELLTKKIHRAEKFGDEAAAEVAKKDLARVQKFGVELGTALAREIGLVDKTLSDKKFHRRKFNGKKKKNHNKVTKGGRGGRNNNK</sequence>
<dbReference type="Proteomes" id="UP000790833">
    <property type="component" value="Unassembled WGS sequence"/>
</dbReference>
<dbReference type="Pfam" id="PF02037">
    <property type="entry name" value="SAP"/>
    <property type="match status" value="1"/>
</dbReference>
<dbReference type="PROSITE" id="PS50800">
    <property type="entry name" value="SAP"/>
    <property type="match status" value="1"/>
</dbReference>
<accession>A0A9P7V900</accession>
<comment type="caution">
    <text evidence="5">The sequence shown here is derived from an EMBL/GenBank/DDBJ whole genome shotgun (WGS) entry which is preliminary data.</text>
</comment>
<dbReference type="OrthoDB" id="445357at2759"/>
<feature type="compositionally biased region" description="Basic and acidic residues" evidence="3">
    <location>
        <begin position="108"/>
        <end position="120"/>
    </location>
</feature>
<reference evidence="5" key="1">
    <citation type="submission" date="2021-03" db="EMBL/GenBank/DDBJ databases">
        <authorList>
            <person name="Palmer J.M."/>
        </authorList>
    </citation>
    <scope>NUCLEOTIDE SEQUENCE</scope>
    <source>
        <strain evidence="5">ARV_011</strain>
    </source>
</reference>
<protein>
    <recommendedName>
        <fullName evidence="4">SAP domain-containing protein</fullName>
    </recommendedName>
</protein>
<dbReference type="AlphaFoldDB" id="A0A9P7V900"/>
<evidence type="ECO:0000256" key="2">
    <source>
        <dbReference type="ARBA" id="ARBA00046328"/>
    </source>
</evidence>
<dbReference type="EMBL" id="JAHMUF010000011">
    <property type="protein sequence ID" value="KAG7193586.1"/>
    <property type="molecule type" value="Genomic_DNA"/>
</dbReference>
<proteinExistence type="inferred from homology"/>
<dbReference type="InterPro" id="IPR003034">
    <property type="entry name" value="SAP_dom"/>
</dbReference>
<feature type="compositionally biased region" description="Gly residues" evidence="3">
    <location>
        <begin position="198"/>
        <end position="207"/>
    </location>
</feature>
<feature type="region of interest" description="Disordered" evidence="3">
    <location>
        <begin position="42"/>
        <end position="120"/>
    </location>
</feature>
<evidence type="ECO:0000256" key="3">
    <source>
        <dbReference type="SAM" id="MobiDB-lite"/>
    </source>
</evidence>
<evidence type="ECO:0000313" key="6">
    <source>
        <dbReference type="Proteomes" id="UP000790833"/>
    </source>
</evidence>
<keyword evidence="6" id="KW-1185">Reference proteome</keyword>
<dbReference type="InterPro" id="IPR040746">
    <property type="entry name" value="THO1_MOS11_C"/>
</dbReference>
<dbReference type="PANTHER" id="PTHR46551">
    <property type="entry name" value="SAP DOMAIN-CONTAINING RIBONUCLEOPROTEIN"/>
    <property type="match status" value="1"/>
</dbReference>
<dbReference type="GO" id="GO:0005634">
    <property type="term" value="C:nucleus"/>
    <property type="evidence" value="ECO:0007669"/>
    <property type="project" value="TreeGrafter"/>
</dbReference>
<dbReference type="InterPro" id="IPR036361">
    <property type="entry name" value="SAP_dom_sf"/>
</dbReference>
<dbReference type="SUPFAM" id="SSF68906">
    <property type="entry name" value="SAP domain"/>
    <property type="match status" value="1"/>
</dbReference>
<feature type="region of interest" description="Disordered" evidence="3">
    <location>
        <begin position="176"/>
        <end position="207"/>
    </location>
</feature>
<dbReference type="SMART" id="SM00513">
    <property type="entry name" value="SAP"/>
    <property type="match status" value="1"/>
</dbReference>
<keyword evidence="1" id="KW-0597">Phosphoprotein</keyword>
<name>A0A9P7V900_9ASCO</name>
<feature type="domain" description="SAP" evidence="4">
    <location>
        <begin position="4"/>
        <end position="38"/>
    </location>
</feature>
<dbReference type="Pfam" id="PF18592">
    <property type="entry name" value="Tho1_MOS11_C"/>
    <property type="match status" value="1"/>
</dbReference>
<comment type="similarity">
    <text evidence="2">Belongs to the SAP domain-containing ribonucleoprotein family.</text>
</comment>
<dbReference type="PANTHER" id="PTHR46551:SF1">
    <property type="entry name" value="SAP DOMAIN-CONTAINING RIBONUCLEOPROTEIN"/>
    <property type="match status" value="1"/>
</dbReference>
<evidence type="ECO:0000256" key="1">
    <source>
        <dbReference type="ARBA" id="ARBA00022553"/>
    </source>
</evidence>
<evidence type="ECO:0000313" key="5">
    <source>
        <dbReference type="EMBL" id="KAG7193586.1"/>
    </source>
</evidence>
<feature type="compositionally biased region" description="Low complexity" evidence="3">
    <location>
        <begin position="45"/>
        <end position="79"/>
    </location>
</feature>
<dbReference type="GO" id="GO:0016973">
    <property type="term" value="P:poly(A)+ mRNA export from nucleus"/>
    <property type="evidence" value="ECO:0007669"/>
    <property type="project" value="TreeGrafter"/>
</dbReference>
<dbReference type="GeneID" id="66114030"/>
<gene>
    <name evidence="5" type="ORF">KQ657_000656</name>
</gene>